<gene>
    <name evidence="7" type="ORF">EUTSA_v10014983mg</name>
</gene>
<dbReference type="AlphaFoldDB" id="V4LIN8"/>
<sequence length="137" mass="15940">MNHLIIFVLSIAMCFGLNEGMMCSTGNSQHPRCRDVCLLNTLEIRNELGPDNILMVKCTSNRNEVKELYDEGGGNRIVWRCHLRQGQKMEYFQDIWRAYRGASQSRCGQIRTWIAKPEGIYLVRNNEPKGLKHPWNR</sequence>
<evidence type="ECO:0000256" key="1">
    <source>
        <dbReference type="ARBA" id="ARBA00004613"/>
    </source>
</evidence>
<evidence type="ECO:0000313" key="7">
    <source>
        <dbReference type="EMBL" id="ESQ42297.1"/>
    </source>
</evidence>
<keyword evidence="5 6" id="KW-0732">Signal</keyword>
<dbReference type="InterPro" id="IPR010264">
    <property type="entry name" value="Self-incomp_S1"/>
</dbReference>
<feature type="chain" id="PRO_5036452067" evidence="6">
    <location>
        <begin position="21"/>
        <end position="137"/>
    </location>
</feature>
<dbReference type="EMBL" id="KI517464">
    <property type="protein sequence ID" value="ESQ42297.1"/>
    <property type="molecule type" value="Genomic_DNA"/>
</dbReference>
<dbReference type="Proteomes" id="UP000030689">
    <property type="component" value="Unassembled WGS sequence"/>
</dbReference>
<evidence type="ECO:0000256" key="4">
    <source>
        <dbReference type="ARBA" id="ARBA00022525"/>
    </source>
</evidence>
<evidence type="ECO:0000256" key="2">
    <source>
        <dbReference type="ARBA" id="ARBA00005581"/>
    </source>
</evidence>
<dbReference type="OMA" id="KGCLMNT"/>
<evidence type="ECO:0000313" key="8">
    <source>
        <dbReference type="Proteomes" id="UP000030689"/>
    </source>
</evidence>
<evidence type="ECO:0000256" key="5">
    <source>
        <dbReference type="ARBA" id="ARBA00022729"/>
    </source>
</evidence>
<keyword evidence="4" id="KW-0964">Secreted</keyword>
<dbReference type="GO" id="GO:0005576">
    <property type="term" value="C:extracellular region"/>
    <property type="evidence" value="ECO:0007669"/>
    <property type="project" value="UniProtKB-SubCell"/>
</dbReference>
<keyword evidence="3" id="KW-0713">Self-incompatibility</keyword>
<reference evidence="7 8" key="1">
    <citation type="journal article" date="2013" name="Front. Plant Sci.">
        <title>The Reference Genome of the Halophytic Plant Eutrema salsugineum.</title>
        <authorList>
            <person name="Yang R."/>
            <person name="Jarvis D.E."/>
            <person name="Chen H."/>
            <person name="Beilstein M.A."/>
            <person name="Grimwood J."/>
            <person name="Jenkins J."/>
            <person name="Shu S."/>
            <person name="Prochnik S."/>
            <person name="Xin M."/>
            <person name="Ma C."/>
            <person name="Schmutz J."/>
            <person name="Wing R.A."/>
            <person name="Mitchell-Olds T."/>
            <person name="Schumaker K.S."/>
            <person name="Wang X."/>
        </authorList>
    </citation>
    <scope>NUCLEOTIDE SEQUENCE [LARGE SCALE GENOMIC DNA]</scope>
</reference>
<protein>
    <submittedName>
        <fullName evidence="7">Uncharacterized protein</fullName>
    </submittedName>
</protein>
<comment type="similarity">
    <text evidence="2">Belongs to the plant self-incompatibility (S1) protein family.</text>
</comment>
<dbReference type="GO" id="GO:0060320">
    <property type="term" value="P:rejection of self pollen"/>
    <property type="evidence" value="ECO:0007669"/>
    <property type="project" value="UniProtKB-KW"/>
</dbReference>
<feature type="signal peptide" evidence="6">
    <location>
        <begin position="1"/>
        <end position="20"/>
    </location>
</feature>
<dbReference type="Pfam" id="PF05938">
    <property type="entry name" value="Self-incomp_S1"/>
    <property type="match status" value="1"/>
</dbReference>
<dbReference type="KEGG" id="eus:EUTSA_v10014983mg"/>
<evidence type="ECO:0000256" key="6">
    <source>
        <dbReference type="SAM" id="SignalP"/>
    </source>
</evidence>
<organism evidence="7 8">
    <name type="scientific">Eutrema salsugineum</name>
    <name type="common">Saltwater cress</name>
    <name type="synonym">Sisymbrium salsugineum</name>
    <dbReference type="NCBI Taxonomy" id="72664"/>
    <lineage>
        <taxon>Eukaryota</taxon>
        <taxon>Viridiplantae</taxon>
        <taxon>Streptophyta</taxon>
        <taxon>Embryophyta</taxon>
        <taxon>Tracheophyta</taxon>
        <taxon>Spermatophyta</taxon>
        <taxon>Magnoliopsida</taxon>
        <taxon>eudicotyledons</taxon>
        <taxon>Gunneridae</taxon>
        <taxon>Pentapetalae</taxon>
        <taxon>rosids</taxon>
        <taxon>malvids</taxon>
        <taxon>Brassicales</taxon>
        <taxon>Brassicaceae</taxon>
        <taxon>Eutremeae</taxon>
        <taxon>Eutrema</taxon>
    </lineage>
</organism>
<proteinExistence type="inferred from homology"/>
<comment type="subcellular location">
    <subcellularLocation>
        <location evidence="1">Secreted</location>
    </subcellularLocation>
</comment>
<evidence type="ECO:0000256" key="3">
    <source>
        <dbReference type="ARBA" id="ARBA00022471"/>
    </source>
</evidence>
<dbReference type="Gramene" id="ESQ42297">
    <property type="protein sequence ID" value="ESQ42297"/>
    <property type="gene ID" value="EUTSA_v10014983mg"/>
</dbReference>
<name>V4LIN8_EUTSA</name>
<keyword evidence="8" id="KW-1185">Reference proteome</keyword>
<accession>V4LIN8</accession>